<dbReference type="PANTHER" id="PTHR11214">
    <property type="entry name" value="BETA-1,3-N-ACETYLGLUCOSAMINYLTRANSFERASE"/>
    <property type="match status" value="1"/>
</dbReference>
<keyword evidence="6" id="KW-0735">Signal-anchor</keyword>
<evidence type="ECO:0000313" key="11">
    <source>
        <dbReference type="EMBL" id="KAF6028780.1"/>
    </source>
</evidence>
<dbReference type="OrthoDB" id="6381420at2759"/>
<evidence type="ECO:0000256" key="4">
    <source>
        <dbReference type="ARBA" id="ARBA00022679"/>
    </source>
</evidence>
<keyword evidence="5" id="KW-0812">Transmembrane</keyword>
<sequence>MKWNLDNQNLSRNWSQSSDGEATKSYLEYEDLDLYDAYNEGAIETQDISNRGKYNEVPMYTSMRLNPAINDTRVRCNKGDNSNIFLIYVYSAPSNFEERLLIRNTWGSVKHYDGIEFRTVFFIGKLAKGNTNKELLKIRRESEKHGDLVQDLSYVDSYRNLTLKGISALHWIEKYCPSSYRVQKVDDDTVLNPRQIVRFLKQQNKRVSSSFVCKTTLDSKTNRDPANKYYVSKKQYHLPRYPEYCQGFGYSYPSSAVPKILQKLKDFRPIPMEDAFFTGIHQSIKFYITL</sequence>
<comment type="caution">
    <text evidence="11">The sequence shown here is derived from an EMBL/GenBank/DDBJ whole genome shotgun (WGS) entry which is preliminary data.</text>
</comment>
<evidence type="ECO:0000256" key="9">
    <source>
        <dbReference type="ARBA" id="ARBA00023136"/>
    </source>
</evidence>
<keyword evidence="3 10" id="KW-0328">Glycosyltransferase</keyword>
<accession>A0A7J7JR20</accession>
<keyword evidence="7" id="KW-1133">Transmembrane helix</keyword>
<evidence type="ECO:0000256" key="5">
    <source>
        <dbReference type="ARBA" id="ARBA00022692"/>
    </source>
</evidence>
<evidence type="ECO:0000256" key="2">
    <source>
        <dbReference type="ARBA" id="ARBA00008661"/>
    </source>
</evidence>
<keyword evidence="4" id="KW-0808">Transferase</keyword>
<keyword evidence="12" id="KW-1185">Reference proteome</keyword>
<gene>
    <name evidence="11" type="ORF">EB796_012920</name>
</gene>
<dbReference type="EC" id="2.4.1.-" evidence="10"/>
<dbReference type="GO" id="GO:0016758">
    <property type="term" value="F:hexosyltransferase activity"/>
    <property type="evidence" value="ECO:0007669"/>
    <property type="project" value="InterPro"/>
</dbReference>
<dbReference type="GO" id="GO:0006493">
    <property type="term" value="P:protein O-linked glycosylation"/>
    <property type="evidence" value="ECO:0007669"/>
    <property type="project" value="TreeGrafter"/>
</dbReference>
<evidence type="ECO:0000256" key="3">
    <source>
        <dbReference type="ARBA" id="ARBA00022676"/>
    </source>
</evidence>
<dbReference type="InterPro" id="IPR002659">
    <property type="entry name" value="Glyco_trans_31"/>
</dbReference>
<dbReference type="Gene3D" id="3.90.550.50">
    <property type="match status" value="1"/>
</dbReference>
<name>A0A7J7JR20_BUGNE</name>
<evidence type="ECO:0000256" key="7">
    <source>
        <dbReference type="ARBA" id="ARBA00022989"/>
    </source>
</evidence>
<evidence type="ECO:0000256" key="6">
    <source>
        <dbReference type="ARBA" id="ARBA00022968"/>
    </source>
</evidence>
<keyword evidence="9" id="KW-0472">Membrane</keyword>
<dbReference type="PANTHER" id="PTHR11214:SF376">
    <property type="entry name" value="HEXOSYLTRANSFERASE"/>
    <property type="match status" value="1"/>
</dbReference>
<comment type="similarity">
    <text evidence="2 10">Belongs to the glycosyltransferase 31 family.</text>
</comment>
<proteinExistence type="inferred from homology"/>
<keyword evidence="8 10" id="KW-0333">Golgi apparatus</keyword>
<reference evidence="11" key="1">
    <citation type="submission" date="2020-06" db="EMBL/GenBank/DDBJ databases">
        <title>Draft genome of Bugula neritina, a colonial animal packing powerful symbionts and potential medicines.</title>
        <authorList>
            <person name="Rayko M."/>
        </authorList>
    </citation>
    <scope>NUCLEOTIDE SEQUENCE [LARGE SCALE GENOMIC DNA]</scope>
    <source>
        <strain evidence="11">Kwan_BN1</strain>
    </source>
</reference>
<protein>
    <recommendedName>
        <fullName evidence="10">Hexosyltransferase</fullName>
        <ecNumber evidence="10">2.4.1.-</ecNumber>
    </recommendedName>
</protein>
<evidence type="ECO:0000256" key="10">
    <source>
        <dbReference type="RuleBase" id="RU363063"/>
    </source>
</evidence>
<dbReference type="AlphaFoldDB" id="A0A7J7JR20"/>
<dbReference type="Pfam" id="PF01762">
    <property type="entry name" value="Galactosyl_T"/>
    <property type="match status" value="1"/>
</dbReference>
<evidence type="ECO:0000256" key="1">
    <source>
        <dbReference type="ARBA" id="ARBA00004323"/>
    </source>
</evidence>
<dbReference type="Proteomes" id="UP000593567">
    <property type="component" value="Unassembled WGS sequence"/>
</dbReference>
<comment type="subcellular location">
    <subcellularLocation>
        <location evidence="1 10">Golgi apparatus membrane</location>
        <topology evidence="1 10">Single-pass type II membrane protein</topology>
    </subcellularLocation>
</comment>
<dbReference type="GO" id="GO:0000139">
    <property type="term" value="C:Golgi membrane"/>
    <property type="evidence" value="ECO:0007669"/>
    <property type="project" value="UniProtKB-SubCell"/>
</dbReference>
<dbReference type="EMBL" id="VXIV02001912">
    <property type="protein sequence ID" value="KAF6028780.1"/>
    <property type="molecule type" value="Genomic_DNA"/>
</dbReference>
<evidence type="ECO:0000256" key="8">
    <source>
        <dbReference type="ARBA" id="ARBA00023034"/>
    </source>
</evidence>
<organism evidence="11 12">
    <name type="scientific">Bugula neritina</name>
    <name type="common">Brown bryozoan</name>
    <name type="synonym">Sertularia neritina</name>
    <dbReference type="NCBI Taxonomy" id="10212"/>
    <lineage>
        <taxon>Eukaryota</taxon>
        <taxon>Metazoa</taxon>
        <taxon>Spiralia</taxon>
        <taxon>Lophotrochozoa</taxon>
        <taxon>Bryozoa</taxon>
        <taxon>Gymnolaemata</taxon>
        <taxon>Cheilostomatida</taxon>
        <taxon>Flustrina</taxon>
        <taxon>Buguloidea</taxon>
        <taxon>Bugulidae</taxon>
        <taxon>Bugula</taxon>
    </lineage>
</organism>
<evidence type="ECO:0000313" key="12">
    <source>
        <dbReference type="Proteomes" id="UP000593567"/>
    </source>
</evidence>